<evidence type="ECO:0000313" key="4">
    <source>
        <dbReference type="Proteomes" id="UP000284706"/>
    </source>
</evidence>
<dbReference type="AlphaFoldDB" id="A0A409WGM7"/>
<protein>
    <recommendedName>
        <fullName evidence="2">DUF6593 domain-containing protein</fullName>
    </recommendedName>
</protein>
<dbReference type="EMBL" id="NHYE01005076">
    <property type="protein sequence ID" value="PPQ77645.1"/>
    <property type="molecule type" value="Genomic_DNA"/>
</dbReference>
<accession>A0A409WGM7</accession>
<feature type="compositionally biased region" description="Low complexity" evidence="1">
    <location>
        <begin position="7"/>
        <end position="20"/>
    </location>
</feature>
<gene>
    <name evidence="3" type="ORF">CVT26_005411</name>
</gene>
<dbReference type="OrthoDB" id="3174721at2759"/>
<comment type="caution">
    <text evidence="3">The sequence shown here is derived from an EMBL/GenBank/DDBJ whole genome shotgun (WGS) entry which is preliminary data.</text>
</comment>
<reference evidence="3 4" key="1">
    <citation type="journal article" date="2018" name="Evol. Lett.">
        <title>Horizontal gene cluster transfer increased hallucinogenic mushroom diversity.</title>
        <authorList>
            <person name="Reynolds H.T."/>
            <person name="Vijayakumar V."/>
            <person name="Gluck-Thaler E."/>
            <person name="Korotkin H.B."/>
            <person name="Matheny P.B."/>
            <person name="Slot J.C."/>
        </authorList>
    </citation>
    <scope>NUCLEOTIDE SEQUENCE [LARGE SCALE GENOMIC DNA]</scope>
    <source>
        <strain evidence="3 4">SRW20</strain>
    </source>
</reference>
<name>A0A409WGM7_9AGAR</name>
<feature type="domain" description="DUF6593" evidence="2">
    <location>
        <begin position="97"/>
        <end position="239"/>
    </location>
</feature>
<organism evidence="3 4">
    <name type="scientific">Gymnopilus dilepis</name>
    <dbReference type="NCBI Taxonomy" id="231916"/>
    <lineage>
        <taxon>Eukaryota</taxon>
        <taxon>Fungi</taxon>
        <taxon>Dikarya</taxon>
        <taxon>Basidiomycota</taxon>
        <taxon>Agaricomycotina</taxon>
        <taxon>Agaricomycetes</taxon>
        <taxon>Agaricomycetidae</taxon>
        <taxon>Agaricales</taxon>
        <taxon>Agaricineae</taxon>
        <taxon>Hymenogastraceae</taxon>
        <taxon>Gymnopilus</taxon>
    </lineage>
</organism>
<evidence type="ECO:0000256" key="1">
    <source>
        <dbReference type="SAM" id="MobiDB-lite"/>
    </source>
</evidence>
<dbReference type="Proteomes" id="UP000284706">
    <property type="component" value="Unassembled WGS sequence"/>
</dbReference>
<proteinExistence type="predicted"/>
<keyword evidence="4" id="KW-1185">Reference proteome</keyword>
<evidence type="ECO:0000259" key="2">
    <source>
        <dbReference type="Pfam" id="PF20236"/>
    </source>
</evidence>
<dbReference type="Pfam" id="PF20236">
    <property type="entry name" value="DUF6593"/>
    <property type="match status" value="1"/>
</dbReference>
<feature type="region of interest" description="Disordered" evidence="1">
    <location>
        <begin position="1"/>
        <end position="48"/>
    </location>
</feature>
<dbReference type="InParanoid" id="A0A409WGM7"/>
<evidence type="ECO:0000313" key="3">
    <source>
        <dbReference type="EMBL" id="PPQ77645.1"/>
    </source>
</evidence>
<dbReference type="InterPro" id="IPR046528">
    <property type="entry name" value="DUF6593"/>
</dbReference>
<sequence>MILPEGKASSSKLSLSTLATQLTPDSQDDEGSSLVVGSPLPPPPRYLKKRPRTQVTYTFTPQTNPANSMIMAPPNYLEEYPSYYISVNMNCFTPFSYITTIRRDGWSGEVIADFEMALPGLRKTSTVCLHGNECAIDEIVEASPRMFRAGSYLWKSKGDIGPSTVNLYWEEATASSSSILSCFLGKEKMVTNALAKFLPSTILRRPGRPADATRLEIKPEGQDYLDEIVVSLLIIERMRTSPSTINLKDLPVSVFKEIF</sequence>